<comment type="caution">
    <text evidence="3">The sequence shown here is derived from an EMBL/GenBank/DDBJ whole genome shotgun (WGS) entry which is preliminary data.</text>
</comment>
<evidence type="ECO:0000313" key="3">
    <source>
        <dbReference type="EMBL" id="MFL9923678.1"/>
    </source>
</evidence>
<keyword evidence="1" id="KW-0732">Signal</keyword>
<evidence type="ECO:0000313" key="4">
    <source>
        <dbReference type="Proteomes" id="UP001629246"/>
    </source>
</evidence>
<reference evidence="3 4" key="1">
    <citation type="journal article" date="2024" name="Chem. Sci.">
        <title>Discovery of megapolipeptins by genome mining of a Burkholderiales bacteria collection.</title>
        <authorList>
            <person name="Paulo B.S."/>
            <person name="Recchia M.J.J."/>
            <person name="Lee S."/>
            <person name="Fergusson C.H."/>
            <person name="Romanowski S.B."/>
            <person name="Hernandez A."/>
            <person name="Krull N."/>
            <person name="Liu D.Y."/>
            <person name="Cavanagh H."/>
            <person name="Bos A."/>
            <person name="Gray C.A."/>
            <person name="Murphy B.T."/>
            <person name="Linington R.G."/>
            <person name="Eustaquio A.S."/>
        </authorList>
    </citation>
    <scope>NUCLEOTIDE SEQUENCE [LARGE SCALE GENOMIC DNA]</scope>
    <source>
        <strain evidence="3 4">RL21-008-BIB-A</strain>
    </source>
</reference>
<dbReference type="Pfam" id="PF07589">
    <property type="entry name" value="PEP-CTERM"/>
    <property type="match status" value="1"/>
</dbReference>
<organism evidence="3 4">
    <name type="scientific">Herbaspirillum lusitanum</name>
    <dbReference type="NCBI Taxonomy" id="213312"/>
    <lineage>
        <taxon>Bacteria</taxon>
        <taxon>Pseudomonadati</taxon>
        <taxon>Pseudomonadota</taxon>
        <taxon>Betaproteobacteria</taxon>
        <taxon>Burkholderiales</taxon>
        <taxon>Oxalobacteraceae</taxon>
        <taxon>Herbaspirillum</taxon>
    </lineage>
</organism>
<accession>A0ABW9A4T4</accession>
<dbReference type="Proteomes" id="UP001629246">
    <property type="component" value="Unassembled WGS sequence"/>
</dbReference>
<proteinExistence type="predicted"/>
<dbReference type="EMBL" id="JAQQFM010000002">
    <property type="protein sequence ID" value="MFL9923678.1"/>
    <property type="molecule type" value="Genomic_DNA"/>
</dbReference>
<keyword evidence="4" id="KW-1185">Reference proteome</keyword>
<evidence type="ECO:0000259" key="2">
    <source>
        <dbReference type="Pfam" id="PF07589"/>
    </source>
</evidence>
<dbReference type="InterPro" id="IPR013424">
    <property type="entry name" value="Ice-binding_C"/>
</dbReference>
<feature type="domain" description="Ice-binding protein C-terminal" evidence="2">
    <location>
        <begin position="145"/>
        <end position="170"/>
    </location>
</feature>
<sequence>MHKILAGAVLAASLAFTGVAAQAATTTTALTFNNSTTSNIGNTFTSAGSFTDNYTFSYTAGTFDVSSAVISISLGTTSVLGVSSFSLTNTTTGAVYNSTSSSAGSLQYYTITASSLTSGSYVLSVKGNVTGTSGGSYGGNISVSAVPEASTTAMMLGGLALVGFVATRRRRSTTAPMNLNLMPA</sequence>
<feature type="chain" id="PRO_5047189188" evidence="1">
    <location>
        <begin position="24"/>
        <end position="184"/>
    </location>
</feature>
<dbReference type="NCBIfam" id="NF038126">
    <property type="entry name" value="PEP_CTERM_FxDxF"/>
    <property type="match status" value="1"/>
</dbReference>
<name>A0ABW9A4T4_9BURK</name>
<dbReference type="NCBIfam" id="TIGR02595">
    <property type="entry name" value="PEP_CTERM"/>
    <property type="match status" value="1"/>
</dbReference>
<evidence type="ECO:0000256" key="1">
    <source>
        <dbReference type="SAM" id="SignalP"/>
    </source>
</evidence>
<dbReference type="RefSeq" id="WP_408155540.1">
    <property type="nucleotide sequence ID" value="NZ_JAQQFM010000002.1"/>
</dbReference>
<feature type="signal peptide" evidence="1">
    <location>
        <begin position="1"/>
        <end position="23"/>
    </location>
</feature>
<gene>
    <name evidence="3" type="ORF">PQR62_05360</name>
</gene>
<protein>
    <submittedName>
        <fullName evidence="3">FxDxF family PEP-CTERM protein</fullName>
    </submittedName>
</protein>